<dbReference type="Proteomes" id="UP000243579">
    <property type="component" value="Unassembled WGS sequence"/>
</dbReference>
<dbReference type="PANTHER" id="PTHR23355:SF9">
    <property type="entry name" value="DIS3-LIKE EXONUCLEASE 2"/>
    <property type="match status" value="1"/>
</dbReference>
<dbReference type="OrthoDB" id="372421at2759"/>
<dbReference type="InterPro" id="IPR022966">
    <property type="entry name" value="RNase_II/R_CS"/>
</dbReference>
<feature type="domain" description="RNB" evidence="1">
    <location>
        <begin position="238"/>
        <end position="566"/>
    </location>
</feature>
<dbReference type="InterPro" id="IPR001900">
    <property type="entry name" value="RNase_II/R"/>
</dbReference>
<sequence>MNRFDGYITVDGLETDINIHGTVDQNRAVDGDVVVVEIHPQTKWKTKGRAPATIEQSQISVVPRGLWNPLVVASEPEAAKAPHAAFSASLADLQRRLRGSSLQPTAAVVHIAEHAGRRYIGTIRTTDSAALFDAKDPRLPRGIRIPHKEMPEEYQADPVGFAADKLCIVKLGAWATTHRSPQGIFVQATGQVGAITPEIEALLIAANVQEHLLPFSAAVEASLPAAAWMVPDEEVARRRDLRNWTIFSIDPWNARDLDDAMSVCALDDGTFEIGVHIADVAHFVTEGSPVDLQAKQRCTSVYLVNQVVWRMHADGMFVVDAPIWYGKTIIRSVCQLDYGSAQRLIDLPLGDAPQTYDEETWPAARRPMDTGLLRTVHENVQQLWRIGMARRRVRFATGAVSLQNTKLSFVLDESTGAPVSVASYPIRDSNRLIEEFMLVANYLVAQKLLLAPDNVAVLRHHPSPNAEQWPRAWEMLAAAGIGKDPNVELSVWLDEIKETRGPALHMAVMHVLTKPMQTAEYNVVTRLTTTDRHFALNLPYYTHFTSPIRRYADVLVHRLLLASLTGERVEIRGEDVERCNAQKLNAKTAQQSCDKLFLAMLLLKTPVETAATVVGIGPKSFTLLITEYGFEQRMFLDKMDATGTLDATTNRLRLVLREKKLDLTLFSAVRVQLSATKDTLDVVVDVIVD</sequence>
<dbReference type="GO" id="GO:0000932">
    <property type="term" value="C:P-body"/>
    <property type="evidence" value="ECO:0007669"/>
    <property type="project" value="TreeGrafter"/>
</dbReference>
<keyword evidence="2" id="KW-0378">Hydrolase</keyword>
<evidence type="ECO:0000259" key="1">
    <source>
        <dbReference type="SMART" id="SM00955"/>
    </source>
</evidence>
<dbReference type="AlphaFoldDB" id="A0A1V9Z7P1"/>
<reference evidence="2 3" key="1">
    <citation type="journal article" date="2014" name="Genome Biol. Evol.">
        <title>The secreted proteins of Achlya hypogyna and Thraustotheca clavata identify the ancestral oomycete secretome and reveal gene acquisitions by horizontal gene transfer.</title>
        <authorList>
            <person name="Misner I."/>
            <person name="Blouin N."/>
            <person name="Leonard G."/>
            <person name="Richards T.A."/>
            <person name="Lane C.E."/>
        </authorList>
    </citation>
    <scope>NUCLEOTIDE SEQUENCE [LARGE SCALE GENOMIC DNA]</scope>
    <source>
        <strain evidence="2 3">ATCC 48635</strain>
    </source>
</reference>
<keyword evidence="3" id="KW-1185">Reference proteome</keyword>
<keyword evidence="2" id="KW-0269">Exonuclease</keyword>
<dbReference type="STRING" id="1202772.A0A1V9Z7P1"/>
<dbReference type="Pfam" id="PF17849">
    <property type="entry name" value="OB_Dis3"/>
    <property type="match status" value="1"/>
</dbReference>
<comment type="caution">
    <text evidence="2">The sequence shown here is derived from an EMBL/GenBank/DDBJ whole genome shotgun (WGS) entry which is preliminary data.</text>
</comment>
<protein>
    <submittedName>
        <fullName evidence="2">DIS3-like exonuclease 2-like</fullName>
    </submittedName>
</protein>
<name>A0A1V9Z7P1_ACHHY</name>
<dbReference type="EMBL" id="JNBR01000389">
    <property type="protein sequence ID" value="OQR93927.1"/>
    <property type="molecule type" value="Genomic_DNA"/>
</dbReference>
<dbReference type="InterPro" id="IPR012340">
    <property type="entry name" value="NA-bd_OB-fold"/>
</dbReference>
<dbReference type="GO" id="GO:0006402">
    <property type="term" value="P:mRNA catabolic process"/>
    <property type="evidence" value="ECO:0007669"/>
    <property type="project" value="TreeGrafter"/>
</dbReference>
<dbReference type="PANTHER" id="PTHR23355">
    <property type="entry name" value="RIBONUCLEASE"/>
    <property type="match status" value="1"/>
</dbReference>
<evidence type="ECO:0000313" key="3">
    <source>
        <dbReference type="Proteomes" id="UP000243579"/>
    </source>
</evidence>
<dbReference type="Pfam" id="PF00773">
    <property type="entry name" value="RNB"/>
    <property type="match status" value="2"/>
</dbReference>
<organism evidence="2 3">
    <name type="scientific">Achlya hypogyna</name>
    <name type="common">Oomycete</name>
    <name type="synonym">Protoachlya hypogyna</name>
    <dbReference type="NCBI Taxonomy" id="1202772"/>
    <lineage>
        <taxon>Eukaryota</taxon>
        <taxon>Sar</taxon>
        <taxon>Stramenopiles</taxon>
        <taxon>Oomycota</taxon>
        <taxon>Saprolegniomycetes</taxon>
        <taxon>Saprolegniales</taxon>
        <taxon>Achlyaceae</taxon>
        <taxon>Achlya</taxon>
    </lineage>
</organism>
<evidence type="ECO:0000313" key="2">
    <source>
        <dbReference type="EMBL" id="OQR93927.1"/>
    </source>
</evidence>
<dbReference type="SUPFAM" id="SSF50249">
    <property type="entry name" value="Nucleic acid-binding proteins"/>
    <property type="match status" value="2"/>
</dbReference>
<dbReference type="Gene3D" id="2.40.50.690">
    <property type="match status" value="1"/>
</dbReference>
<dbReference type="SMART" id="SM00955">
    <property type="entry name" value="RNB"/>
    <property type="match status" value="1"/>
</dbReference>
<gene>
    <name evidence="2" type="ORF">ACHHYP_02083</name>
</gene>
<accession>A0A1V9Z7P1</accession>
<proteinExistence type="predicted"/>
<dbReference type="GO" id="GO:0000175">
    <property type="term" value="F:3'-5'-RNA exonuclease activity"/>
    <property type="evidence" value="ECO:0007669"/>
    <property type="project" value="TreeGrafter"/>
</dbReference>
<dbReference type="GO" id="GO:0003723">
    <property type="term" value="F:RNA binding"/>
    <property type="evidence" value="ECO:0007669"/>
    <property type="project" value="InterPro"/>
</dbReference>
<dbReference type="Gene3D" id="2.40.50.700">
    <property type="match status" value="1"/>
</dbReference>
<dbReference type="InterPro" id="IPR041505">
    <property type="entry name" value="Dis3_CSD2"/>
</dbReference>
<keyword evidence="2" id="KW-0540">Nuclease</keyword>
<dbReference type="PROSITE" id="PS01175">
    <property type="entry name" value="RIBONUCLEASE_II"/>
    <property type="match status" value="1"/>
</dbReference>
<dbReference type="InterPro" id="IPR050180">
    <property type="entry name" value="RNR_Ribonuclease"/>
</dbReference>